<reference evidence="1 2" key="1">
    <citation type="submission" date="2017-04" db="EMBL/GenBank/DDBJ databases">
        <title>Unexpected and diverse lifestyles within the genus Limnohabitans.</title>
        <authorList>
            <person name="Kasalicky V."/>
            <person name="Mehrshad M."/>
            <person name="Andrei S.-A."/>
            <person name="Salcher M."/>
            <person name="Kratochvilova H."/>
            <person name="Simek K."/>
            <person name="Ghai R."/>
        </authorList>
    </citation>
    <scope>NUCLEOTIDE SEQUENCE [LARGE SCALE GENOMIC DNA]</scope>
    <source>
        <strain evidence="1 2">MWH-C5</strain>
    </source>
</reference>
<dbReference type="Gene3D" id="3.40.50.150">
    <property type="entry name" value="Vaccinia Virus protein VP39"/>
    <property type="match status" value="1"/>
</dbReference>
<evidence type="ECO:0000313" key="1">
    <source>
        <dbReference type="EMBL" id="PUE60589.1"/>
    </source>
</evidence>
<dbReference type="Pfam" id="PF10294">
    <property type="entry name" value="Methyltransf_16"/>
    <property type="match status" value="1"/>
</dbReference>
<keyword evidence="2" id="KW-1185">Reference proteome</keyword>
<comment type="caution">
    <text evidence="1">The sequence shown here is derived from an EMBL/GenBank/DDBJ whole genome shotgun (WGS) entry which is preliminary data.</text>
</comment>
<dbReference type="PANTHER" id="PTHR14614">
    <property type="entry name" value="HEPATOCELLULAR CARCINOMA-ASSOCIATED ANTIGEN"/>
    <property type="match status" value="1"/>
</dbReference>
<accession>A0A315ETQ9</accession>
<dbReference type="InterPro" id="IPR029063">
    <property type="entry name" value="SAM-dependent_MTases_sf"/>
</dbReference>
<gene>
    <name evidence="1" type="ORF">B9Z44_14035</name>
</gene>
<dbReference type="Proteomes" id="UP000251341">
    <property type="component" value="Unassembled WGS sequence"/>
</dbReference>
<keyword evidence="1" id="KW-0808">Transferase</keyword>
<dbReference type="InterPro" id="IPR019410">
    <property type="entry name" value="Methyltransf_16"/>
</dbReference>
<dbReference type="SUPFAM" id="SSF53335">
    <property type="entry name" value="S-adenosyl-L-methionine-dependent methyltransferases"/>
    <property type="match status" value="1"/>
</dbReference>
<organism evidence="1 2">
    <name type="scientific">Limnohabitans curvus</name>
    <dbReference type="NCBI Taxonomy" id="323423"/>
    <lineage>
        <taxon>Bacteria</taxon>
        <taxon>Pseudomonadati</taxon>
        <taxon>Pseudomonadota</taxon>
        <taxon>Betaproteobacteria</taxon>
        <taxon>Burkholderiales</taxon>
        <taxon>Comamonadaceae</taxon>
        <taxon>Limnohabitans</taxon>
    </lineage>
</organism>
<sequence>MPNATPPIGYEVKFQRVGVGGGADLQIRSLLDKQQFFDPLGLAFDAGISSATWPLFGLVWPSALKLADLMQTWELKGKRVLEVGCGLGLASLVVHRREGNITASDCHPLTETFLNANVLLNELPPLHYETGNWGRVNKGLGAFDLLIASDVLYERSHPAQLSGFIQEHAAEGAEVLIIDPNRGNRSAFHRDMAHMGFSVTEIIMNEPLQDLSTYRGRLLHYTRG</sequence>
<name>A0A315ETQ9_9BURK</name>
<dbReference type="RefSeq" id="WP_108402718.1">
    <property type="nucleotide sequence ID" value="NZ_NESP01000001.1"/>
</dbReference>
<dbReference type="EMBL" id="NESP01000001">
    <property type="protein sequence ID" value="PUE60589.1"/>
    <property type="molecule type" value="Genomic_DNA"/>
</dbReference>
<keyword evidence="1" id="KW-0489">Methyltransferase</keyword>
<protein>
    <submittedName>
        <fullName evidence="1">SAM-dependent methyltransferase</fullName>
    </submittedName>
</protein>
<dbReference type="GO" id="GO:0032259">
    <property type="term" value="P:methylation"/>
    <property type="evidence" value="ECO:0007669"/>
    <property type="project" value="UniProtKB-KW"/>
</dbReference>
<proteinExistence type="predicted"/>
<evidence type="ECO:0000313" key="2">
    <source>
        <dbReference type="Proteomes" id="UP000251341"/>
    </source>
</evidence>
<dbReference type="GO" id="GO:0008168">
    <property type="term" value="F:methyltransferase activity"/>
    <property type="evidence" value="ECO:0007669"/>
    <property type="project" value="UniProtKB-KW"/>
</dbReference>
<dbReference type="AlphaFoldDB" id="A0A315ETQ9"/>
<dbReference type="CDD" id="cd02440">
    <property type="entry name" value="AdoMet_MTases"/>
    <property type="match status" value="1"/>
</dbReference>